<dbReference type="AlphaFoldDB" id="A0AAW2CG10"/>
<proteinExistence type="predicted"/>
<keyword evidence="1" id="KW-0175">Coiled coil</keyword>
<evidence type="ECO:0000256" key="1">
    <source>
        <dbReference type="SAM" id="Coils"/>
    </source>
</evidence>
<feature type="compositionally biased region" description="Basic and acidic residues" evidence="2">
    <location>
        <begin position="111"/>
        <end position="121"/>
    </location>
</feature>
<evidence type="ECO:0000313" key="4">
    <source>
        <dbReference type="Proteomes" id="UP001459277"/>
    </source>
</evidence>
<feature type="coiled-coil region" evidence="1">
    <location>
        <begin position="191"/>
        <end position="218"/>
    </location>
</feature>
<gene>
    <name evidence="3" type="ORF">SO802_021124</name>
</gene>
<reference evidence="3 4" key="1">
    <citation type="submission" date="2024-01" db="EMBL/GenBank/DDBJ databases">
        <title>A telomere-to-telomere, gap-free genome of sweet tea (Lithocarpus litseifolius).</title>
        <authorList>
            <person name="Zhou J."/>
        </authorList>
    </citation>
    <scope>NUCLEOTIDE SEQUENCE [LARGE SCALE GENOMIC DNA]</scope>
    <source>
        <strain evidence="3">Zhou-2022a</strain>
        <tissue evidence="3">Leaf</tissue>
    </source>
</reference>
<dbReference type="Proteomes" id="UP001459277">
    <property type="component" value="Unassembled WGS sequence"/>
</dbReference>
<feature type="compositionally biased region" description="Acidic residues" evidence="2">
    <location>
        <begin position="10"/>
        <end position="24"/>
    </location>
</feature>
<comment type="caution">
    <text evidence="3">The sequence shown here is derived from an EMBL/GenBank/DDBJ whole genome shotgun (WGS) entry which is preliminary data.</text>
</comment>
<feature type="region of interest" description="Disordered" evidence="2">
    <location>
        <begin position="1"/>
        <end position="55"/>
    </location>
</feature>
<protein>
    <submittedName>
        <fullName evidence="3">Uncharacterized protein</fullName>
    </submittedName>
</protein>
<keyword evidence="4" id="KW-1185">Reference proteome</keyword>
<name>A0AAW2CG10_9ROSI</name>
<sequence>MSARSPDGVTDSDDEEGEEVVNEDDGGRSSDEGSEDDEGSLKGTSGSLGGNRPFILPKDWAVNKFLPTMKMESAKIRAQVRAVAARKKGEEKGEGTSSSLPKAVIKNVAKRKVDGRDERPPKKPSVGSVEGLLKKPLPTRHGVGKGLMTAHGPVGHEDERRLLTHEEYAVEKLESIFREKDADPCVDYGEVKDLKGKLEEEGHQVEQEREARVTAEKELTALLGQVETAKVDAVTEFKASQSFIDSCAEYYSDGFEDCLM</sequence>
<evidence type="ECO:0000313" key="3">
    <source>
        <dbReference type="EMBL" id="KAK9996438.1"/>
    </source>
</evidence>
<dbReference type="EMBL" id="JAZDWU010000007">
    <property type="protein sequence ID" value="KAK9996438.1"/>
    <property type="molecule type" value="Genomic_DNA"/>
</dbReference>
<evidence type="ECO:0000256" key="2">
    <source>
        <dbReference type="SAM" id="MobiDB-lite"/>
    </source>
</evidence>
<accession>A0AAW2CG10</accession>
<feature type="region of interest" description="Disordered" evidence="2">
    <location>
        <begin position="71"/>
        <end position="153"/>
    </location>
</feature>
<organism evidence="3 4">
    <name type="scientific">Lithocarpus litseifolius</name>
    <dbReference type="NCBI Taxonomy" id="425828"/>
    <lineage>
        <taxon>Eukaryota</taxon>
        <taxon>Viridiplantae</taxon>
        <taxon>Streptophyta</taxon>
        <taxon>Embryophyta</taxon>
        <taxon>Tracheophyta</taxon>
        <taxon>Spermatophyta</taxon>
        <taxon>Magnoliopsida</taxon>
        <taxon>eudicotyledons</taxon>
        <taxon>Gunneridae</taxon>
        <taxon>Pentapetalae</taxon>
        <taxon>rosids</taxon>
        <taxon>fabids</taxon>
        <taxon>Fagales</taxon>
        <taxon>Fagaceae</taxon>
        <taxon>Lithocarpus</taxon>
    </lineage>
</organism>